<dbReference type="CDD" id="cd00188">
    <property type="entry name" value="TOPRIM"/>
    <property type="match status" value="1"/>
</dbReference>
<dbReference type="Pfam" id="PF13362">
    <property type="entry name" value="Toprim_3"/>
    <property type="match status" value="1"/>
</dbReference>
<keyword evidence="3" id="KW-0547">Nucleotide-binding</keyword>
<feature type="domain" description="Primase C-terminal 2" evidence="1">
    <location>
        <begin position="26"/>
        <end position="93"/>
    </location>
</feature>
<dbReference type="Proteomes" id="UP000184248">
    <property type="component" value="Unassembled WGS sequence"/>
</dbReference>
<keyword evidence="3" id="KW-0067">ATP-binding</keyword>
<keyword evidence="3" id="KW-0378">Hydrolase</keyword>
<reference evidence="4" key="1">
    <citation type="submission" date="2016-11" db="EMBL/GenBank/DDBJ databases">
        <authorList>
            <person name="Varghese N."/>
            <person name="Submissions S."/>
        </authorList>
    </citation>
    <scope>NUCLEOTIDE SEQUENCE [LARGE SCALE GENOMIC DNA]</scope>
    <source>
        <strain evidence="4">ALO Sharm</strain>
    </source>
</reference>
<proteinExistence type="predicted"/>
<sequence>MLFAMGWLREEVFMHDPLTTEELRLALQYIPADDRETWVNVGNACKTEYGDDGFAAWDEWSQQASSYKVADAKSVWRSLTPGHVRLGTIIKLAIDGGWQRERREMSAEDRRRLKAEAEERRKAREAEIEADEERRAAMHRAVGMACRHVLQHHCRDQGRSPYLEHKQVGAHGVWFPRCVLVISIDDRAQMTNVWAGEEVKRFFDELPKPRPDHVSFLRIQQSDLVIPLRDVEGMVHSLQVIKANGTKLFPKYGRKAGLWHMLGEPEGAPLIGVAEGYATAASIHAAMGWPVAVALDAGNLARVAPLLRNLYPDAQLVICGDDDPEVANNPGRRKAEQVAEALNAVAVFPTTERTEAA</sequence>
<evidence type="ECO:0000313" key="3">
    <source>
        <dbReference type="EMBL" id="SHK37876.1"/>
    </source>
</evidence>
<dbReference type="EMBL" id="FRAL01000002">
    <property type="protein sequence ID" value="SHK37876.1"/>
    <property type="molecule type" value="Genomic_DNA"/>
</dbReference>
<gene>
    <name evidence="3" type="ORF">SAMN05192556_102454</name>
</gene>
<organism evidence="3 4">
    <name type="scientific">Halomonas caseinilytica</name>
    <dbReference type="NCBI Taxonomy" id="438744"/>
    <lineage>
        <taxon>Bacteria</taxon>
        <taxon>Pseudomonadati</taxon>
        <taxon>Pseudomonadota</taxon>
        <taxon>Gammaproteobacteria</taxon>
        <taxon>Oceanospirillales</taxon>
        <taxon>Halomonadaceae</taxon>
        <taxon>Halomonas</taxon>
    </lineage>
</organism>
<protein>
    <submittedName>
        <fullName evidence="3">Putative DNA primase/helicase</fullName>
    </submittedName>
</protein>
<accession>A0A1M6RZH9</accession>
<keyword evidence="3" id="KW-0347">Helicase</keyword>
<dbReference type="AlphaFoldDB" id="A0A1M6RZH9"/>
<dbReference type="InterPro" id="IPR006171">
    <property type="entry name" value="TOPRIM_dom"/>
</dbReference>
<dbReference type="InterPro" id="IPR014819">
    <property type="entry name" value="PriCT_2"/>
</dbReference>
<dbReference type="GO" id="GO:0004386">
    <property type="term" value="F:helicase activity"/>
    <property type="evidence" value="ECO:0007669"/>
    <property type="project" value="UniProtKB-KW"/>
</dbReference>
<evidence type="ECO:0000313" key="4">
    <source>
        <dbReference type="Proteomes" id="UP000184248"/>
    </source>
</evidence>
<dbReference type="GO" id="GO:0016817">
    <property type="term" value="F:hydrolase activity, acting on acid anhydrides"/>
    <property type="evidence" value="ECO:0007669"/>
    <property type="project" value="InterPro"/>
</dbReference>
<dbReference type="Pfam" id="PF08707">
    <property type="entry name" value="PriCT_2"/>
    <property type="match status" value="1"/>
</dbReference>
<dbReference type="OrthoDB" id="9763644at2"/>
<feature type="domain" description="Toprim" evidence="2">
    <location>
        <begin position="271"/>
        <end position="348"/>
    </location>
</feature>
<keyword evidence="4" id="KW-1185">Reference proteome</keyword>
<name>A0A1M6RZH9_9GAMM</name>
<evidence type="ECO:0000259" key="2">
    <source>
        <dbReference type="Pfam" id="PF13362"/>
    </source>
</evidence>
<evidence type="ECO:0000259" key="1">
    <source>
        <dbReference type="Pfam" id="PF08707"/>
    </source>
</evidence>
<dbReference type="CDD" id="cd22249">
    <property type="entry name" value="UDM1_RNF168_RNF169-like"/>
    <property type="match status" value="1"/>
</dbReference>